<reference evidence="2 3" key="1">
    <citation type="submission" date="2023-05" db="EMBL/GenBank/DDBJ databases">
        <title>A new hyperthermophilic archaea 'Ignisphaera cupida' sp. nov. and description of the family 'Ignisphaeraceae' fam. nov.</title>
        <authorList>
            <person name="Podosokorskaya O.A."/>
            <person name="Elcheninov A.G."/>
            <person name="Klukina A."/>
            <person name="Merkel A.Y."/>
        </authorList>
    </citation>
    <scope>NUCLEOTIDE SEQUENCE [LARGE SCALE GENOMIC DNA]</scope>
    <source>
        <strain evidence="2 3">4213-co</strain>
    </source>
</reference>
<dbReference type="SUPFAM" id="SSF53335">
    <property type="entry name" value="S-adenosyl-L-methionine-dependent methyltransferases"/>
    <property type="match status" value="1"/>
</dbReference>
<dbReference type="Pfam" id="PF05175">
    <property type="entry name" value="MTS"/>
    <property type="match status" value="1"/>
</dbReference>
<keyword evidence="2" id="KW-0489">Methyltransferase</keyword>
<proteinExistence type="predicted"/>
<dbReference type="PANTHER" id="PTHR18895">
    <property type="entry name" value="HEMK METHYLTRANSFERASE"/>
    <property type="match status" value="1"/>
</dbReference>
<evidence type="ECO:0000313" key="3">
    <source>
        <dbReference type="Proteomes" id="UP001529235"/>
    </source>
</evidence>
<keyword evidence="3" id="KW-1185">Reference proteome</keyword>
<evidence type="ECO:0000259" key="1">
    <source>
        <dbReference type="Pfam" id="PF05175"/>
    </source>
</evidence>
<accession>A0ABD4Z4G8</accession>
<feature type="domain" description="Methyltransferase small" evidence="1">
    <location>
        <begin position="29"/>
        <end position="118"/>
    </location>
</feature>
<keyword evidence="2" id="KW-0808">Transferase</keyword>
<evidence type="ECO:0000313" key="2">
    <source>
        <dbReference type="EMBL" id="MDK6028206.1"/>
    </source>
</evidence>
<dbReference type="InterPro" id="IPR050320">
    <property type="entry name" value="N5-glutamine_MTase"/>
</dbReference>
<dbReference type="InterPro" id="IPR007848">
    <property type="entry name" value="Small_mtfrase_dom"/>
</dbReference>
<dbReference type="PROSITE" id="PS00092">
    <property type="entry name" value="N6_MTASE"/>
    <property type="match status" value="1"/>
</dbReference>
<dbReference type="AlphaFoldDB" id="A0ABD4Z4G8"/>
<dbReference type="InterPro" id="IPR029063">
    <property type="entry name" value="SAM-dependent_MTases_sf"/>
</dbReference>
<dbReference type="Gene3D" id="3.40.50.150">
    <property type="entry name" value="Vaccinia Virus protein VP39"/>
    <property type="match status" value="1"/>
</dbReference>
<dbReference type="PANTHER" id="PTHR18895:SF74">
    <property type="entry name" value="MTRF1L RELEASE FACTOR GLUTAMINE METHYLTRANSFERASE"/>
    <property type="match status" value="1"/>
</dbReference>
<dbReference type="InterPro" id="IPR002052">
    <property type="entry name" value="DNA_methylase_N6_adenine_CS"/>
</dbReference>
<dbReference type="CDD" id="cd02440">
    <property type="entry name" value="AdoMet_MTases"/>
    <property type="match status" value="1"/>
</dbReference>
<dbReference type="GO" id="GO:0032259">
    <property type="term" value="P:methylation"/>
    <property type="evidence" value="ECO:0007669"/>
    <property type="project" value="UniProtKB-KW"/>
</dbReference>
<organism evidence="2 3">
    <name type="scientific">Ignisphaera cupida</name>
    <dbReference type="NCBI Taxonomy" id="3050454"/>
    <lineage>
        <taxon>Archaea</taxon>
        <taxon>Thermoproteota</taxon>
        <taxon>Thermoprotei</taxon>
        <taxon>Desulfurococcales</taxon>
        <taxon>Desulfurococcaceae</taxon>
        <taxon>Ignisphaera</taxon>
    </lineage>
</organism>
<dbReference type="RefSeq" id="WP_285273177.1">
    <property type="nucleotide sequence ID" value="NZ_JASNVW010000001.1"/>
</dbReference>
<name>A0ABD4Z4G8_9CREN</name>
<dbReference type="GO" id="GO:0008757">
    <property type="term" value="F:S-adenosylmethionine-dependent methyltransferase activity"/>
    <property type="evidence" value="ECO:0007669"/>
    <property type="project" value="UniProtKB-ARBA"/>
</dbReference>
<dbReference type="Proteomes" id="UP001529235">
    <property type="component" value="Unassembled WGS sequence"/>
</dbReference>
<dbReference type="EMBL" id="JASNVW010000001">
    <property type="protein sequence ID" value="MDK6028206.1"/>
    <property type="molecule type" value="Genomic_DNA"/>
</dbReference>
<protein>
    <submittedName>
        <fullName evidence="2">Methyltransferase</fullName>
    </submittedName>
</protein>
<comment type="caution">
    <text evidence="2">The sequence shown here is derived from an EMBL/GenBank/DDBJ whole genome shotgun (WGS) entry which is preliminary data.</text>
</comment>
<gene>
    <name evidence="2" type="ORF">QPL79_02350</name>
</gene>
<sequence>MWRHTIIKGYVTQNVFIPFYFTSSNSIASAARAVLLRISNIQSLCEVGSGSGYVTTELLKRFSNLYAIAIDAFSSATTITKLNAKKHMVFDRIDVVQCISGHCIREKSFDLVFSNPPYLPCPTILSPELCSNINENVYIDIALQLIRISKRFVILSSSSLSKAYKTLLKILKKVIVLGVRTPVDEVKILIIVLR</sequence>